<proteinExistence type="inferred from homology"/>
<keyword evidence="1 4" id="KW-0963">Cytoplasm</keyword>
<comment type="catalytic activity">
    <reaction evidence="4">
        <text>L-phenylalanyl-tRNA(Phe) + an N-terminal L-alpha-aminoacyl-[protein] = an N-terminal L-phenylalanyl-L-alpha-aminoacyl-[protein] + tRNA(Phe)</text>
        <dbReference type="Rhea" id="RHEA:43632"/>
        <dbReference type="Rhea" id="RHEA-COMP:9668"/>
        <dbReference type="Rhea" id="RHEA-COMP:9699"/>
        <dbReference type="Rhea" id="RHEA-COMP:10636"/>
        <dbReference type="Rhea" id="RHEA-COMP:10637"/>
        <dbReference type="ChEBI" id="CHEBI:78442"/>
        <dbReference type="ChEBI" id="CHEBI:78531"/>
        <dbReference type="ChEBI" id="CHEBI:78597"/>
        <dbReference type="ChEBI" id="CHEBI:83561"/>
        <dbReference type="EC" id="2.3.2.6"/>
    </reaction>
</comment>
<protein>
    <recommendedName>
        <fullName evidence="4">Leucyl/phenylalanyl-tRNA--protein transferase</fullName>
        <ecNumber evidence="4">2.3.2.6</ecNumber>
    </recommendedName>
    <alternativeName>
        <fullName evidence="4">L/F-transferase</fullName>
    </alternativeName>
    <alternativeName>
        <fullName evidence="4">Leucyltransferase</fullName>
    </alternativeName>
    <alternativeName>
        <fullName evidence="4">Phenyalanyltransferase</fullName>
    </alternativeName>
</protein>
<reference evidence="5 6" key="1">
    <citation type="submission" date="2022-10" db="EMBL/GenBank/DDBJ databases">
        <title>Aestuariibacter sp. AA17 isolated from Montipora capitata coral fragment.</title>
        <authorList>
            <person name="Emsley S.A."/>
            <person name="Pfannmuller K.M."/>
            <person name="Loughran R.M."/>
            <person name="Shlafstein M."/>
            <person name="Papke E."/>
            <person name="Saw J.H."/>
            <person name="Ushijima B."/>
            <person name="Videau P."/>
        </authorList>
    </citation>
    <scope>NUCLEOTIDE SEQUENCE [LARGE SCALE GENOMIC DNA]</scope>
    <source>
        <strain evidence="5 6">AA17</strain>
    </source>
</reference>
<evidence type="ECO:0000256" key="3">
    <source>
        <dbReference type="ARBA" id="ARBA00023315"/>
    </source>
</evidence>
<gene>
    <name evidence="4 5" type="primary">aat</name>
    <name evidence="5" type="ORF">OE749_06125</name>
</gene>
<dbReference type="RefSeq" id="WP_263711471.1">
    <property type="nucleotide sequence ID" value="NZ_JAOWKX010000002.1"/>
</dbReference>
<organism evidence="5 6">
    <name type="scientific">Fluctibacter corallii</name>
    <dbReference type="NCBI Taxonomy" id="2984329"/>
    <lineage>
        <taxon>Bacteria</taxon>
        <taxon>Pseudomonadati</taxon>
        <taxon>Pseudomonadota</taxon>
        <taxon>Gammaproteobacteria</taxon>
        <taxon>Alteromonadales</taxon>
        <taxon>Alteromonadaceae</taxon>
        <taxon>Fluctibacter</taxon>
    </lineage>
</organism>
<dbReference type="GO" id="GO:0008914">
    <property type="term" value="F:leucyl-tRNA--protein transferase activity"/>
    <property type="evidence" value="ECO:0007669"/>
    <property type="project" value="UniProtKB-EC"/>
</dbReference>
<keyword evidence="3 4" id="KW-0012">Acyltransferase</keyword>
<evidence type="ECO:0000313" key="6">
    <source>
        <dbReference type="Proteomes" id="UP001652504"/>
    </source>
</evidence>
<accession>A0ABT3A7G7</accession>
<dbReference type="PANTHER" id="PTHR30098:SF2">
    <property type="entry name" value="LEUCYL_PHENYLALANYL-TRNA--PROTEIN TRANSFERASE"/>
    <property type="match status" value="1"/>
</dbReference>
<dbReference type="Proteomes" id="UP001652504">
    <property type="component" value="Unassembled WGS sequence"/>
</dbReference>
<comment type="catalytic activity">
    <reaction evidence="4">
        <text>N-terminal L-lysyl-[protein] + L-leucyl-tRNA(Leu) = N-terminal L-leucyl-L-lysyl-[protein] + tRNA(Leu) + H(+)</text>
        <dbReference type="Rhea" id="RHEA:12340"/>
        <dbReference type="Rhea" id="RHEA-COMP:9613"/>
        <dbReference type="Rhea" id="RHEA-COMP:9622"/>
        <dbReference type="Rhea" id="RHEA-COMP:12670"/>
        <dbReference type="Rhea" id="RHEA-COMP:12671"/>
        <dbReference type="ChEBI" id="CHEBI:15378"/>
        <dbReference type="ChEBI" id="CHEBI:65249"/>
        <dbReference type="ChEBI" id="CHEBI:78442"/>
        <dbReference type="ChEBI" id="CHEBI:78494"/>
        <dbReference type="ChEBI" id="CHEBI:133043"/>
        <dbReference type="EC" id="2.3.2.6"/>
    </reaction>
</comment>
<dbReference type="InterPro" id="IPR016181">
    <property type="entry name" value="Acyl_CoA_acyltransferase"/>
</dbReference>
<dbReference type="EC" id="2.3.2.6" evidence="4"/>
<keyword evidence="2 4" id="KW-0808">Transferase</keyword>
<dbReference type="EMBL" id="JAOWKX010000002">
    <property type="protein sequence ID" value="MCV2884266.1"/>
    <property type="molecule type" value="Genomic_DNA"/>
</dbReference>
<keyword evidence="6" id="KW-1185">Reference proteome</keyword>
<evidence type="ECO:0000313" key="5">
    <source>
        <dbReference type="EMBL" id="MCV2884266.1"/>
    </source>
</evidence>
<comment type="caution">
    <text evidence="5">The sequence shown here is derived from an EMBL/GenBank/DDBJ whole genome shotgun (WGS) entry which is preliminary data.</text>
</comment>
<dbReference type="HAMAP" id="MF_00688">
    <property type="entry name" value="Leu_Phe_trans"/>
    <property type="match status" value="1"/>
</dbReference>
<comment type="similarity">
    <text evidence="4">Belongs to the L/F-transferase family.</text>
</comment>
<evidence type="ECO:0000256" key="1">
    <source>
        <dbReference type="ARBA" id="ARBA00022490"/>
    </source>
</evidence>
<dbReference type="Pfam" id="PF03588">
    <property type="entry name" value="Leu_Phe_trans"/>
    <property type="match status" value="1"/>
</dbReference>
<comment type="catalytic activity">
    <reaction evidence="4">
        <text>N-terminal L-arginyl-[protein] + L-leucyl-tRNA(Leu) = N-terminal L-leucyl-L-arginyl-[protein] + tRNA(Leu) + H(+)</text>
        <dbReference type="Rhea" id="RHEA:50416"/>
        <dbReference type="Rhea" id="RHEA-COMP:9613"/>
        <dbReference type="Rhea" id="RHEA-COMP:9622"/>
        <dbReference type="Rhea" id="RHEA-COMP:12672"/>
        <dbReference type="Rhea" id="RHEA-COMP:12673"/>
        <dbReference type="ChEBI" id="CHEBI:15378"/>
        <dbReference type="ChEBI" id="CHEBI:64719"/>
        <dbReference type="ChEBI" id="CHEBI:78442"/>
        <dbReference type="ChEBI" id="CHEBI:78494"/>
        <dbReference type="ChEBI" id="CHEBI:133044"/>
        <dbReference type="EC" id="2.3.2.6"/>
    </reaction>
</comment>
<sequence>MIHLHQLDNRPIFPSPHHALEEPNGLLAYGGDLSVKRLIEAYRHGIFPWFSEGEPILWWSPNPRGVLRLTDFHASKSLKKAIRKHDYTVTINHAFLDVINQCATIARRENGTWITEEMETAYYRLHAQGIAHSIEVWREQRIVGGLYGVVTGRTFCGESMFSLESNASKVAFYYLVEHMRKHRGAFIDCQMQTPHLASLGCTEVSRATFLSMLNDSHSHSFSHDVWQPSTIEVDL</sequence>
<dbReference type="Gene3D" id="3.30.70.3550">
    <property type="entry name" value="Leucyl/phenylalanyl-tRNA-protein transferase, N-terminal domain"/>
    <property type="match status" value="1"/>
</dbReference>
<dbReference type="NCBIfam" id="TIGR00667">
    <property type="entry name" value="aat"/>
    <property type="match status" value="1"/>
</dbReference>
<evidence type="ECO:0000256" key="4">
    <source>
        <dbReference type="HAMAP-Rule" id="MF_00688"/>
    </source>
</evidence>
<comment type="subcellular location">
    <subcellularLocation>
        <location evidence="4">Cytoplasm</location>
    </subcellularLocation>
</comment>
<name>A0ABT3A7G7_9ALTE</name>
<dbReference type="Gene3D" id="3.40.630.70">
    <property type="entry name" value="Leucyl/phenylalanyl-tRNA-protein transferase, C-terminal domain"/>
    <property type="match status" value="1"/>
</dbReference>
<dbReference type="SUPFAM" id="SSF55729">
    <property type="entry name" value="Acyl-CoA N-acyltransferases (Nat)"/>
    <property type="match status" value="1"/>
</dbReference>
<dbReference type="InterPro" id="IPR042221">
    <property type="entry name" value="Leu/Phe-tRNA_Trfase_N"/>
</dbReference>
<evidence type="ECO:0000256" key="2">
    <source>
        <dbReference type="ARBA" id="ARBA00022679"/>
    </source>
</evidence>
<dbReference type="PANTHER" id="PTHR30098">
    <property type="entry name" value="LEUCYL/PHENYLALANYL-TRNA--PROTEIN TRANSFERASE"/>
    <property type="match status" value="1"/>
</dbReference>
<comment type="function">
    <text evidence="4">Functions in the N-end rule pathway of protein degradation where it conjugates Leu, Phe and, less efficiently, Met from aminoacyl-tRNAs to the N-termini of proteins containing an N-terminal arginine or lysine.</text>
</comment>
<dbReference type="InterPro" id="IPR042203">
    <property type="entry name" value="Leu/Phe-tRNA_Trfase_C"/>
</dbReference>
<dbReference type="InterPro" id="IPR004616">
    <property type="entry name" value="Leu/Phe-tRNA_Trfase"/>
</dbReference>